<comment type="caution">
    <text evidence="3">The sequence shown here is derived from an EMBL/GenBank/DDBJ whole genome shotgun (WGS) entry which is preliminary data.</text>
</comment>
<evidence type="ECO:0000256" key="2">
    <source>
        <dbReference type="SAM" id="SignalP"/>
    </source>
</evidence>
<evidence type="ECO:0000313" key="3">
    <source>
        <dbReference type="EMBL" id="NMH75872.1"/>
    </source>
</evidence>
<evidence type="ECO:0000313" key="4">
    <source>
        <dbReference type="Proteomes" id="UP001296706"/>
    </source>
</evidence>
<name>A0ABX1R651_9PSEU</name>
<dbReference type="RefSeq" id="WP_169393955.1">
    <property type="nucleotide sequence ID" value="NZ_BAAAJH010000017.1"/>
</dbReference>
<protein>
    <recommendedName>
        <fullName evidence="5">Beta-lactamase class A</fullName>
    </recommendedName>
</protein>
<dbReference type="EMBL" id="JAAXKY010000003">
    <property type="protein sequence ID" value="NMH75872.1"/>
    <property type="molecule type" value="Genomic_DNA"/>
</dbReference>
<feature type="chain" id="PRO_5045382270" description="Beta-lactamase class A" evidence="2">
    <location>
        <begin position="19"/>
        <end position="312"/>
    </location>
</feature>
<accession>A0ABX1R651</accession>
<reference evidence="3 4" key="1">
    <citation type="submission" date="2020-04" db="EMBL/GenBank/DDBJ databases">
        <authorList>
            <person name="Klaysubun C."/>
            <person name="Duangmal K."/>
            <person name="Lipun K."/>
        </authorList>
    </citation>
    <scope>NUCLEOTIDE SEQUENCE [LARGE SCALE GENOMIC DNA]</scope>
    <source>
        <strain evidence="3 4">JCM 11839</strain>
    </source>
</reference>
<proteinExistence type="predicted"/>
<dbReference type="SUPFAM" id="SSF56601">
    <property type="entry name" value="beta-lactamase/transpeptidase-like"/>
    <property type="match status" value="1"/>
</dbReference>
<feature type="region of interest" description="Disordered" evidence="1">
    <location>
        <begin position="48"/>
        <end position="67"/>
    </location>
</feature>
<keyword evidence="2" id="KW-0732">Signal</keyword>
<dbReference type="Gene3D" id="3.40.710.10">
    <property type="entry name" value="DD-peptidase/beta-lactamase superfamily"/>
    <property type="match status" value="1"/>
</dbReference>
<keyword evidence="4" id="KW-1185">Reference proteome</keyword>
<evidence type="ECO:0008006" key="5">
    <source>
        <dbReference type="Google" id="ProtNLM"/>
    </source>
</evidence>
<feature type="signal peptide" evidence="2">
    <location>
        <begin position="1"/>
        <end position="18"/>
    </location>
</feature>
<organism evidence="3 4">
    <name type="scientific">Pseudonocardia xinjiangensis</name>
    <dbReference type="NCBI Taxonomy" id="75289"/>
    <lineage>
        <taxon>Bacteria</taxon>
        <taxon>Bacillati</taxon>
        <taxon>Actinomycetota</taxon>
        <taxon>Actinomycetes</taxon>
        <taxon>Pseudonocardiales</taxon>
        <taxon>Pseudonocardiaceae</taxon>
        <taxon>Pseudonocardia</taxon>
    </lineage>
</organism>
<dbReference type="Proteomes" id="UP001296706">
    <property type="component" value="Unassembled WGS sequence"/>
</dbReference>
<gene>
    <name evidence="3" type="ORF">HF577_01960</name>
</gene>
<sequence>MIVIGCALALLFAVPIVAASGLGHARATAGAQQRLAGPIAVAPVAQSAAEPGRGSQSAPAPPASPRREVARAVVAAAEGAAAGTTELAVAVLDRETGELALGARGAEPYYTASLSKVVVAVDILDRRRLEGLAVADPDIALLRRSLGPSDDGAMNTLWSRFDGVGAVGRVSSRLGLSGTAAPRDPSQWGEVSVPAADTVKIWQHILDEMPPADRDLLVSAMDAAPPQAADGFNQAYGLLAPAVDGPGAPGAVAKQGWMCCFSGKYYMHSTGAVGPDRRFVVALLTRVPRAPGWEVSRQELTRIATAATQAMA</sequence>
<dbReference type="InterPro" id="IPR012338">
    <property type="entry name" value="Beta-lactam/transpept-like"/>
</dbReference>
<evidence type="ECO:0000256" key="1">
    <source>
        <dbReference type="SAM" id="MobiDB-lite"/>
    </source>
</evidence>